<dbReference type="Pfam" id="PF00923">
    <property type="entry name" value="TAL_FSA"/>
    <property type="match status" value="1"/>
</dbReference>
<keyword evidence="9 11" id="KW-0704">Schiff base</keyword>
<dbReference type="HAMAP" id="MF_00493">
    <property type="entry name" value="Transaldolase_2"/>
    <property type="match status" value="1"/>
</dbReference>
<protein>
    <recommendedName>
        <fullName evidence="5 11">Transaldolase</fullName>
        <ecNumber evidence="5 11">2.2.1.2</ecNumber>
    </recommendedName>
</protein>
<dbReference type="PANTHER" id="PTHR10683">
    <property type="entry name" value="TRANSALDOLASE"/>
    <property type="match status" value="1"/>
</dbReference>
<dbReference type="GO" id="GO:0004801">
    <property type="term" value="F:transaldolase activity"/>
    <property type="evidence" value="ECO:0007669"/>
    <property type="project" value="UniProtKB-UniRule"/>
</dbReference>
<dbReference type="InterPro" id="IPR001585">
    <property type="entry name" value="TAL/FSA"/>
</dbReference>
<evidence type="ECO:0000256" key="11">
    <source>
        <dbReference type="HAMAP-Rule" id="MF_00493"/>
    </source>
</evidence>
<dbReference type="SUPFAM" id="SSF51569">
    <property type="entry name" value="Aldolase"/>
    <property type="match status" value="1"/>
</dbReference>
<dbReference type="NCBIfam" id="NF003026">
    <property type="entry name" value="PRK03903.1"/>
    <property type="match status" value="1"/>
</dbReference>
<dbReference type="RefSeq" id="WP_305517588.1">
    <property type="nucleotide sequence ID" value="NZ_JAUPEV010000013.1"/>
</dbReference>
<evidence type="ECO:0000313" key="15">
    <source>
        <dbReference type="Proteomes" id="UP001240777"/>
    </source>
</evidence>
<dbReference type="GO" id="GO:0005737">
    <property type="term" value="C:cytoplasm"/>
    <property type="evidence" value="ECO:0007669"/>
    <property type="project" value="UniProtKB-SubCell"/>
</dbReference>
<evidence type="ECO:0000256" key="1">
    <source>
        <dbReference type="ARBA" id="ARBA00003518"/>
    </source>
</evidence>
<reference evidence="12" key="2">
    <citation type="submission" date="2023-07" db="EMBL/GenBank/DDBJ databases">
        <authorList>
            <person name="Aydin F."/>
            <person name="Tarhane S."/>
            <person name="Saticioglu I.B."/>
            <person name="Karakaya E."/>
            <person name="Abay S."/>
            <person name="Guran O."/>
            <person name="Bozkurt E."/>
            <person name="Uzum N."/>
            <person name="Olgun K."/>
            <person name="Jablonski D."/>
        </authorList>
    </citation>
    <scope>NUCLEOTIDE SEQUENCE</scope>
    <source>
        <strain evidence="12">Faydin-H75</strain>
    </source>
</reference>
<keyword evidence="7 11" id="KW-0808">Transferase</keyword>
<evidence type="ECO:0000256" key="7">
    <source>
        <dbReference type="ARBA" id="ARBA00022679"/>
    </source>
</evidence>
<comment type="similarity">
    <text evidence="4 11">Belongs to the transaldolase family. Type 2 subfamily.</text>
</comment>
<keyword evidence="15" id="KW-1185">Reference proteome</keyword>
<dbReference type="AlphaFoldDB" id="A0AA90TCH7"/>
<evidence type="ECO:0000256" key="3">
    <source>
        <dbReference type="ARBA" id="ARBA00004857"/>
    </source>
</evidence>
<dbReference type="EMBL" id="JAUYZK010000013">
    <property type="protein sequence ID" value="MDP2539676.1"/>
    <property type="molecule type" value="Genomic_DNA"/>
</dbReference>
<name>A0AA90TCH7_9HELI</name>
<evidence type="ECO:0000256" key="8">
    <source>
        <dbReference type="ARBA" id="ARBA00023126"/>
    </source>
</evidence>
<comment type="pathway">
    <text evidence="3 11">Carbohydrate degradation; pentose phosphate pathway; D-glyceraldehyde 3-phosphate and beta-D-fructose 6-phosphate from D-ribose 5-phosphate and D-xylulose 5-phosphate (non-oxidative stage): step 2/3.</text>
</comment>
<dbReference type="NCBIfam" id="TIGR00876">
    <property type="entry name" value="tal_mycobact"/>
    <property type="match status" value="1"/>
</dbReference>
<evidence type="ECO:0000256" key="6">
    <source>
        <dbReference type="ARBA" id="ARBA00022490"/>
    </source>
</evidence>
<evidence type="ECO:0000256" key="4">
    <source>
        <dbReference type="ARBA" id="ARBA00008426"/>
    </source>
</evidence>
<organism evidence="13 14">
    <name type="scientific">Helicobacter cappadocius</name>
    <dbReference type="NCBI Taxonomy" id="3063998"/>
    <lineage>
        <taxon>Bacteria</taxon>
        <taxon>Pseudomonadati</taxon>
        <taxon>Campylobacterota</taxon>
        <taxon>Epsilonproteobacteria</taxon>
        <taxon>Campylobacterales</taxon>
        <taxon>Helicobacteraceae</taxon>
        <taxon>Helicobacter</taxon>
    </lineage>
</organism>
<dbReference type="EMBL" id="JAUPEV010000013">
    <property type="protein sequence ID" value="MDO7253748.1"/>
    <property type="molecule type" value="Genomic_DNA"/>
</dbReference>
<keyword evidence="6 11" id="KW-0963">Cytoplasm</keyword>
<dbReference type="PROSITE" id="PS01054">
    <property type="entry name" value="TRANSALDOLASE_1"/>
    <property type="match status" value="1"/>
</dbReference>
<evidence type="ECO:0000313" key="12">
    <source>
        <dbReference type="EMBL" id="MDO7253748.1"/>
    </source>
</evidence>
<evidence type="ECO:0000313" key="14">
    <source>
        <dbReference type="Proteomes" id="UP001177258"/>
    </source>
</evidence>
<dbReference type="Proteomes" id="UP001240777">
    <property type="component" value="Unassembled WGS sequence"/>
</dbReference>
<sequence>MTNDVKNFSLWCDFIERDFLKKDFKSLIPKILGATSNPSIFANSILNSPAYKAQISSMKGNNPKSIYEALAIEDVKMAASILFPLWQENKDNGYISIEIDPLLGENAGESIDEGKRLFKSIQAPNVMIKVPATEAGYEVMYELHKNNIPVNATLIFSPIQAKNCADAFKNARKNTPSNQSRSVISVFVSRFDRAVEEHLKNTPELQTKLGIYNAIECYNLIEEYDDPLIRTLFASTGVKGDKLPKNYYIDMLYLPHCVNTAPLDSIKAYLDNKESITQIPLDKESVKKGIQAIINAGVDIQNLYKTLLKEGLEAFEKSFEDLLRSI</sequence>
<evidence type="ECO:0000313" key="13">
    <source>
        <dbReference type="EMBL" id="MDP2539676.1"/>
    </source>
</evidence>
<comment type="catalytic activity">
    <reaction evidence="10 11">
        <text>D-sedoheptulose 7-phosphate + D-glyceraldehyde 3-phosphate = D-erythrose 4-phosphate + beta-D-fructose 6-phosphate</text>
        <dbReference type="Rhea" id="RHEA:17053"/>
        <dbReference type="ChEBI" id="CHEBI:16897"/>
        <dbReference type="ChEBI" id="CHEBI:57483"/>
        <dbReference type="ChEBI" id="CHEBI:57634"/>
        <dbReference type="ChEBI" id="CHEBI:59776"/>
        <dbReference type="EC" id="2.2.1.2"/>
    </reaction>
</comment>
<dbReference type="GO" id="GO:0005975">
    <property type="term" value="P:carbohydrate metabolic process"/>
    <property type="evidence" value="ECO:0007669"/>
    <property type="project" value="InterPro"/>
</dbReference>
<evidence type="ECO:0000256" key="2">
    <source>
        <dbReference type="ARBA" id="ARBA00004496"/>
    </source>
</evidence>
<keyword evidence="8 11" id="KW-0570">Pentose shunt</keyword>
<dbReference type="GO" id="GO:0006098">
    <property type="term" value="P:pentose-phosphate shunt"/>
    <property type="evidence" value="ECO:0007669"/>
    <property type="project" value="UniProtKB-UniRule"/>
</dbReference>
<dbReference type="InterPro" id="IPR004732">
    <property type="entry name" value="Transaldolase_2"/>
</dbReference>
<reference evidence="13 15" key="1">
    <citation type="submission" date="2023-07" db="EMBL/GenBank/DDBJ databases">
        <title>Unpublished Manusciprt.</title>
        <authorList>
            <person name="Aydin F."/>
            <person name="Tarhane S."/>
            <person name="Saticioglu I.B."/>
            <person name="Karakaya E."/>
            <person name="Abay S."/>
            <person name="Guran O."/>
            <person name="Bozkurt E."/>
            <person name="Uzum N."/>
            <person name="Olgun K."/>
            <person name="Jablonski D."/>
        </authorList>
    </citation>
    <scope>NUCLEOTIDE SEQUENCE</scope>
    <source>
        <strain evidence="15">faydin-H75</strain>
        <strain evidence="13">Faydin-H76</strain>
    </source>
</reference>
<comment type="subcellular location">
    <subcellularLocation>
        <location evidence="2 11">Cytoplasm</location>
    </subcellularLocation>
</comment>
<evidence type="ECO:0000256" key="5">
    <source>
        <dbReference type="ARBA" id="ARBA00013151"/>
    </source>
</evidence>
<dbReference type="PANTHER" id="PTHR10683:SF31">
    <property type="entry name" value="TRANSALDOLASE"/>
    <property type="match status" value="1"/>
</dbReference>
<dbReference type="EC" id="2.2.1.2" evidence="5 11"/>
<comment type="function">
    <text evidence="1 11">Transaldolase is important for the balance of metabolites in the pentose-phosphate pathway.</text>
</comment>
<dbReference type="InterPro" id="IPR013785">
    <property type="entry name" value="Aldolase_TIM"/>
</dbReference>
<evidence type="ECO:0000256" key="10">
    <source>
        <dbReference type="ARBA" id="ARBA00048810"/>
    </source>
</evidence>
<gene>
    <name evidence="11" type="primary">tal</name>
    <name evidence="12" type="ORF">Q5I04_07475</name>
    <name evidence="13" type="ORF">Q5I06_07805</name>
</gene>
<dbReference type="Gene3D" id="3.20.20.70">
    <property type="entry name" value="Aldolase class I"/>
    <property type="match status" value="1"/>
</dbReference>
<evidence type="ECO:0000256" key="9">
    <source>
        <dbReference type="ARBA" id="ARBA00023270"/>
    </source>
</evidence>
<accession>A0AA90TCH7</accession>
<comment type="caution">
    <text evidence="13">The sequence shown here is derived from an EMBL/GenBank/DDBJ whole genome shotgun (WGS) entry which is preliminary data.</text>
</comment>
<dbReference type="Proteomes" id="UP001177258">
    <property type="component" value="Unassembled WGS sequence"/>
</dbReference>
<dbReference type="InterPro" id="IPR018225">
    <property type="entry name" value="Transaldolase_AS"/>
</dbReference>
<dbReference type="PIRSF" id="PIRSF036915">
    <property type="entry name" value="Trnald_Bac_Plnt"/>
    <property type="match status" value="1"/>
</dbReference>
<feature type="active site" description="Schiff-base intermediate with substrate" evidence="11">
    <location>
        <position position="129"/>
    </location>
</feature>
<proteinExistence type="inferred from homology"/>
<reference evidence="12 14" key="3">
    <citation type="journal article" date="2024" name="Syst. Appl. Microbiol.">
        <title>Helicobacter cappadocius sp. nov., from lizards: The first psychrotrophic Helicobacter species.</title>
        <authorList>
            <person name="Aydin F."/>
            <person name="Tarhane S."/>
            <person name="Karakaya E."/>
            <person name="Abay S."/>
            <person name="Kayman T."/>
            <person name="Guran O."/>
            <person name="Bozkurt E."/>
            <person name="Uzum N."/>
            <person name="Avci A."/>
            <person name="Olgun K."/>
            <person name="Jablonski D."/>
            <person name="Guran C."/>
            <person name="Burcin Saticioglu I."/>
        </authorList>
    </citation>
    <scope>NUCLEOTIDE SEQUENCE [LARGE SCALE GENOMIC DNA]</scope>
    <source>
        <strain evidence="12">Faydin-H75</strain>
        <strain evidence="14">faydin-H76</strain>
    </source>
</reference>